<evidence type="ECO:0000256" key="3">
    <source>
        <dbReference type="ARBA" id="ARBA00023163"/>
    </source>
</evidence>
<dbReference type="Proteomes" id="UP000294530">
    <property type="component" value="Unassembled WGS sequence"/>
</dbReference>
<dbReference type="AlphaFoldDB" id="A0A976IGL9"/>
<dbReference type="SMART" id="SM00297">
    <property type="entry name" value="BROMO"/>
    <property type="match status" value="1"/>
</dbReference>
<comment type="caution">
    <text evidence="8">The sequence shown here is derived from an EMBL/GenBank/DDBJ whole genome shotgun (WGS) entry which is preliminary data.</text>
</comment>
<dbReference type="InterPro" id="IPR027353">
    <property type="entry name" value="NET_dom"/>
</dbReference>
<dbReference type="Pfam" id="PF17035">
    <property type="entry name" value="BET"/>
    <property type="match status" value="1"/>
</dbReference>
<gene>
    <name evidence="8" type="ORF">CCR75_008826</name>
</gene>
<dbReference type="KEGG" id="blac:94352544"/>
<evidence type="ECO:0000313" key="8">
    <source>
        <dbReference type="EMBL" id="TDH70919.1"/>
    </source>
</evidence>
<protein>
    <submittedName>
        <fullName evidence="8">Uncharacterized protein</fullName>
    </submittedName>
</protein>
<keyword evidence="2 4" id="KW-0103">Bromodomain</keyword>
<dbReference type="EMBL" id="SHOA02000069">
    <property type="protein sequence ID" value="TDH70919.1"/>
    <property type="molecule type" value="Genomic_DNA"/>
</dbReference>
<reference evidence="8 9" key="1">
    <citation type="journal article" date="2021" name="Genome Biol.">
        <title>AFLAP: assembly-free linkage analysis pipeline using k-mers from genome sequencing data.</title>
        <authorList>
            <person name="Fletcher K."/>
            <person name="Zhang L."/>
            <person name="Gil J."/>
            <person name="Han R."/>
            <person name="Cavanaugh K."/>
            <person name="Michelmore R."/>
        </authorList>
    </citation>
    <scope>NUCLEOTIDE SEQUENCE [LARGE SCALE GENOMIC DNA]</scope>
    <source>
        <strain evidence="8 9">SF5</strain>
    </source>
</reference>
<keyword evidence="3" id="KW-0804">Transcription</keyword>
<dbReference type="InterPro" id="IPR038336">
    <property type="entry name" value="NET_sf"/>
</dbReference>
<evidence type="ECO:0000259" key="7">
    <source>
        <dbReference type="PROSITE" id="PS51525"/>
    </source>
</evidence>
<feature type="compositionally biased region" description="Basic residues" evidence="5">
    <location>
        <begin position="218"/>
        <end position="234"/>
    </location>
</feature>
<evidence type="ECO:0000259" key="6">
    <source>
        <dbReference type="PROSITE" id="PS50014"/>
    </source>
</evidence>
<dbReference type="PROSITE" id="PS50014">
    <property type="entry name" value="BROMODOMAIN_2"/>
    <property type="match status" value="1"/>
</dbReference>
<dbReference type="Gene3D" id="1.20.1270.220">
    <property type="match status" value="1"/>
</dbReference>
<dbReference type="InterPro" id="IPR001487">
    <property type="entry name" value="Bromodomain"/>
</dbReference>
<proteinExistence type="predicted"/>
<evidence type="ECO:0000256" key="5">
    <source>
        <dbReference type="SAM" id="MobiDB-lite"/>
    </source>
</evidence>
<organism evidence="8 9">
    <name type="scientific">Bremia lactucae</name>
    <name type="common">Lettuce downy mildew</name>
    <dbReference type="NCBI Taxonomy" id="4779"/>
    <lineage>
        <taxon>Eukaryota</taxon>
        <taxon>Sar</taxon>
        <taxon>Stramenopiles</taxon>
        <taxon>Oomycota</taxon>
        <taxon>Peronosporomycetes</taxon>
        <taxon>Peronosporales</taxon>
        <taxon>Peronosporaceae</taxon>
        <taxon>Bremia</taxon>
    </lineage>
</organism>
<keyword evidence="1" id="KW-0805">Transcription regulation</keyword>
<dbReference type="PRINTS" id="PR00503">
    <property type="entry name" value="BROMODOMAIN"/>
</dbReference>
<dbReference type="OrthoDB" id="21449at2759"/>
<evidence type="ECO:0000313" key="9">
    <source>
        <dbReference type="Proteomes" id="UP000294530"/>
    </source>
</evidence>
<dbReference type="PANTHER" id="PTHR45926">
    <property type="entry name" value="OSJNBA0053K19.4 PROTEIN"/>
    <property type="match status" value="1"/>
</dbReference>
<dbReference type="GeneID" id="94352544"/>
<evidence type="ECO:0000256" key="4">
    <source>
        <dbReference type="PROSITE-ProRule" id="PRU00035"/>
    </source>
</evidence>
<dbReference type="Pfam" id="PF00439">
    <property type="entry name" value="Bromodomain"/>
    <property type="match status" value="1"/>
</dbReference>
<accession>A0A976IGL9</accession>
<dbReference type="SUPFAM" id="SSF47370">
    <property type="entry name" value="Bromodomain"/>
    <property type="match status" value="1"/>
</dbReference>
<dbReference type="PROSITE" id="PS51525">
    <property type="entry name" value="NET"/>
    <property type="match status" value="1"/>
</dbReference>
<feature type="region of interest" description="Disordered" evidence="5">
    <location>
        <begin position="205"/>
        <end position="234"/>
    </location>
</feature>
<keyword evidence="9" id="KW-1185">Reference proteome</keyword>
<evidence type="ECO:0000256" key="1">
    <source>
        <dbReference type="ARBA" id="ARBA00023015"/>
    </source>
</evidence>
<dbReference type="Gene3D" id="1.20.920.10">
    <property type="entry name" value="Bromodomain-like"/>
    <property type="match status" value="1"/>
</dbReference>
<evidence type="ECO:0000256" key="2">
    <source>
        <dbReference type="ARBA" id="ARBA00023117"/>
    </source>
</evidence>
<feature type="domain" description="Bromo" evidence="6">
    <location>
        <begin position="33"/>
        <end position="105"/>
    </location>
</feature>
<dbReference type="RefSeq" id="XP_067820418.1">
    <property type="nucleotide sequence ID" value="XM_067966873.1"/>
</dbReference>
<feature type="domain" description="NET" evidence="7">
    <location>
        <begin position="129"/>
        <end position="212"/>
    </location>
</feature>
<name>A0A976IGL9_BRELC</name>
<dbReference type="InterPro" id="IPR036427">
    <property type="entry name" value="Bromodomain-like_sf"/>
</dbReference>
<sequence>MDTEIRKKCSDVVEHFFKLESCVSWIWWQCLNACDNIPEPFRERVNWEEWGLYDYLQVVKEPMDLGSIRNKLSKNEYKRPADFARDMRLVWSNCKLYNQDGSDLYLLAEELAKKFEDRVKAVKLDVGPVPKADKSVPAPSLEEKIFFSQNIYKVKPKDLGAIVQLLEEQCPKSLDKSSPDELEIVVDNIDNKTFRDLEKFVLENVPEGSREPIETPKSSKKNRRPPSKKIKTDA</sequence>